<proteinExistence type="predicted"/>
<gene>
    <name evidence="1" type="ORF">Poly59_19010</name>
</gene>
<name>A0A5C6F7X5_9BACT</name>
<protein>
    <submittedName>
        <fullName evidence="1">Uncharacterized protein</fullName>
    </submittedName>
</protein>
<evidence type="ECO:0000313" key="1">
    <source>
        <dbReference type="EMBL" id="TWU55601.1"/>
    </source>
</evidence>
<keyword evidence="2" id="KW-1185">Reference proteome</keyword>
<dbReference type="AlphaFoldDB" id="A0A5C6F7X5"/>
<dbReference type="Proteomes" id="UP000317977">
    <property type="component" value="Unassembled WGS sequence"/>
</dbReference>
<sequence>MNRDESFFFYDFTLSQHAVSKVARGKWKFANHEASCVADAELFKQFNNHDPILTWPNYFTEGTVEMEIKTIDCQRGVFTLNGDGHFFALRLPINTTKHRQASPRFPTV</sequence>
<dbReference type="EMBL" id="SJPX01000002">
    <property type="protein sequence ID" value="TWU55601.1"/>
    <property type="molecule type" value="Genomic_DNA"/>
</dbReference>
<evidence type="ECO:0000313" key="2">
    <source>
        <dbReference type="Proteomes" id="UP000317977"/>
    </source>
</evidence>
<organism evidence="1 2">
    <name type="scientific">Rubripirellula reticaptiva</name>
    <dbReference type="NCBI Taxonomy" id="2528013"/>
    <lineage>
        <taxon>Bacteria</taxon>
        <taxon>Pseudomonadati</taxon>
        <taxon>Planctomycetota</taxon>
        <taxon>Planctomycetia</taxon>
        <taxon>Pirellulales</taxon>
        <taxon>Pirellulaceae</taxon>
        <taxon>Rubripirellula</taxon>
    </lineage>
</organism>
<reference evidence="1 2" key="1">
    <citation type="submission" date="2019-02" db="EMBL/GenBank/DDBJ databases">
        <title>Deep-cultivation of Planctomycetes and their phenomic and genomic characterization uncovers novel biology.</title>
        <authorList>
            <person name="Wiegand S."/>
            <person name="Jogler M."/>
            <person name="Boedeker C."/>
            <person name="Pinto D."/>
            <person name="Vollmers J."/>
            <person name="Rivas-Marin E."/>
            <person name="Kohn T."/>
            <person name="Peeters S.H."/>
            <person name="Heuer A."/>
            <person name="Rast P."/>
            <person name="Oberbeckmann S."/>
            <person name="Bunk B."/>
            <person name="Jeske O."/>
            <person name="Meyerdierks A."/>
            <person name="Storesund J.E."/>
            <person name="Kallscheuer N."/>
            <person name="Luecker S."/>
            <person name="Lage O.M."/>
            <person name="Pohl T."/>
            <person name="Merkel B.J."/>
            <person name="Hornburger P."/>
            <person name="Mueller R.-W."/>
            <person name="Bruemmer F."/>
            <person name="Labrenz M."/>
            <person name="Spormann A.M."/>
            <person name="Op Den Camp H."/>
            <person name="Overmann J."/>
            <person name="Amann R."/>
            <person name="Jetten M.S.M."/>
            <person name="Mascher T."/>
            <person name="Medema M.H."/>
            <person name="Devos D.P."/>
            <person name="Kaster A.-K."/>
            <person name="Ovreas L."/>
            <person name="Rohde M."/>
            <person name="Galperin M.Y."/>
            <person name="Jogler C."/>
        </authorList>
    </citation>
    <scope>NUCLEOTIDE SEQUENCE [LARGE SCALE GENOMIC DNA]</scope>
    <source>
        <strain evidence="1 2">Poly59</strain>
    </source>
</reference>
<comment type="caution">
    <text evidence="1">The sequence shown here is derived from an EMBL/GenBank/DDBJ whole genome shotgun (WGS) entry which is preliminary data.</text>
</comment>
<accession>A0A5C6F7X5</accession>